<name>L1JFB5_GUITC</name>
<feature type="non-terminal residue" evidence="1">
    <location>
        <position position="106"/>
    </location>
</feature>
<evidence type="ECO:0008006" key="4">
    <source>
        <dbReference type="Google" id="ProtNLM"/>
    </source>
</evidence>
<evidence type="ECO:0000313" key="2">
    <source>
        <dbReference type="EnsemblProtists" id="EKX47196"/>
    </source>
</evidence>
<accession>L1JFB5</accession>
<evidence type="ECO:0000313" key="1">
    <source>
        <dbReference type="EMBL" id="EKX47196.1"/>
    </source>
</evidence>
<dbReference type="GeneID" id="17303864"/>
<dbReference type="KEGG" id="gtt:GUITHDRAFT_152188"/>
<dbReference type="EnsemblProtists" id="EKX47196">
    <property type="protein sequence ID" value="EKX47196"/>
    <property type="gene ID" value="GUITHDRAFT_152188"/>
</dbReference>
<proteinExistence type="predicted"/>
<reference evidence="1 3" key="1">
    <citation type="journal article" date="2012" name="Nature">
        <title>Algal genomes reveal evolutionary mosaicism and the fate of nucleomorphs.</title>
        <authorList>
            <consortium name="DOE Joint Genome Institute"/>
            <person name="Curtis B.A."/>
            <person name="Tanifuji G."/>
            <person name="Burki F."/>
            <person name="Gruber A."/>
            <person name="Irimia M."/>
            <person name="Maruyama S."/>
            <person name="Arias M.C."/>
            <person name="Ball S.G."/>
            <person name="Gile G.H."/>
            <person name="Hirakawa Y."/>
            <person name="Hopkins J.F."/>
            <person name="Kuo A."/>
            <person name="Rensing S.A."/>
            <person name="Schmutz J."/>
            <person name="Symeonidi A."/>
            <person name="Elias M."/>
            <person name="Eveleigh R.J."/>
            <person name="Herman E.K."/>
            <person name="Klute M.J."/>
            <person name="Nakayama T."/>
            <person name="Obornik M."/>
            <person name="Reyes-Prieto A."/>
            <person name="Armbrust E.V."/>
            <person name="Aves S.J."/>
            <person name="Beiko R.G."/>
            <person name="Coutinho P."/>
            <person name="Dacks J.B."/>
            <person name="Durnford D.G."/>
            <person name="Fast N.M."/>
            <person name="Green B.R."/>
            <person name="Grisdale C.J."/>
            <person name="Hempel F."/>
            <person name="Henrissat B."/>
            <person name="Hoppner M.P."/>
            <person name="Ishida K."/>
            <person name="Kim E."/>
            <person name="Koreny L."/>
            <person name="Kroth P.G."/>
            <person name="Liu Y."/>
            <person name="Malik S.B."/>
            <person name="Maier U.G."/>
            <person name="McRose D."/>
            <person name="Mock T."/>
            <person name="Neilson J.A."/>
            <person name="Onodera N.T."/>
            <person name="Poole A.M."/>
            <person name="Pritham E.J."/>
            <person name="Richards T.A."/>
            <person name="Rocap G."/>
            <person name="Roy S.W."/>
            <person name="Sarai C."/>
            <person name="Schaack S."/>
            <person name="Shirato S."/>
            <person name="Slamovits C.H."/>
            <person name="Spencer D.F."/>
            <person name="Suzuki S."/>
            <person name="Worden A.Z."/>
            <person name="Zauner S."/>
            <person name="Barry K."/>
            <person name="Bell C."/>
            <person name="Bharti A.K."/>
            <person name="Crow J.A."/>
            <person name="Grimwood J."/>
            <person name="Kramer R."/>
            <person name="Lindquist E."/>
            <person name="Lucas S."/>
            <person name="Salamov A."/>
            <person name="McFadden G.I."/>
            <person name="Lane C.E."/>
            <person name="Keeling P.J."/>
            <person name="Gray M.W."/>
            <person name="Grigoriev I.V."/>
            <person name="Archibald J.M."/>
        </authorList>
    </citation>
    <scope>NUCLEOTIDE SEQUENCE</scope>
    <source>
        <strain evidence="1 3">CCMP2712</strain>
    </source>
</reference>
<dbReference type="Proteomes" id="UP000011087">
    <property type="component" value="Unassembled WGS sequence"/>
</dbReference>
<dbReference type="AlphaFoldDB" id="L1JFB5"/>
<gene>
    <name evidence="1" type="ORF">GUITHDRAFT_152188</name>
</gene>
<dbReference type="RefSeq" id="XP_005834176.1">
    <property type="nucleotide sequence ID" value="XM_005834119.1"/>
</dbReference>
<organism evidence="1">
    <name type="scientific">Guillardia theta (strain CCMP2712)</name>
    <name type="common">Cryptophyte</name>
    <dbReference type="NCBI Taxonomy" id="905079"/>
    <lineage>
        <taxon>Eukaryota</taxon>
        <taxon>Cryptophyceae</taxon>
        <taxon>Pyrenomonadales</taxon>
        <taxon>Geminigeraceae</taxon>
        <taxon>Guillardia</taxon>
    </lineage>
</organism>
<protein>
    <recommendedName>
        <fullName evidence="4">PDZ domain-containing protein</fullName>
    </recommendedName>
</protein>
<dbReference type="EMBL" id="JH992991">
    <property type="protein sequence ID" value="EKX47196.1"/>
    <property type="molecule type" value="Genomic_DNA"/>
</dbReference>
<reference evidence="3" key="2">
    <citation type="submission" date="2012-11" db="EMBL/GenBank/DDBJ databases">
        <authorList>
            <person name="Kuo A."/>
            <person name="Curtis B.A."/>
            <person name="Tanifuji G."/>
            <person name="Burki F."/>
            <person name="Gruber A."/>
            <person name="Irimia M."/>
            <person name="Maruyama S."/>
            <person name="Arias M.C."/>
            <person name="Ball S.G."/>
            <person name="Gile G.H."/>
            <person name="Hirakawa Y."/>
            <person name="Hopkins J.F."/>
            <person name="Rensing S.A."/>
            <person name="Schmutz J."/>
            <person name="Symeonidi A."/>
            <person name="Elias M."/>
            <person name="Eveleigh R.J."/>
            <person name="Herman E.K."/>
            <person name="Klute M.J."/>
            <person name="Nakayama T."/>
            <person name="Obornik M."/>
            <person name="Reyes-Prieto A."/>
            <person name="Armbrust E.V."/>
            <person name="Aves S.J."/>
            <person name="Beiko R.G."/>
            <person name="Coutinho P."/>
            <person name="Dacks J.B."/>
            <person name="Durnford D.G."/>
            <person name="Fast N.M."/>
            <person name="Green B.R."/>
            <person name="Grisdale C."/>
            <person name="Hempe F."/>
            <person name="Henrissat B."/>
            <person name="Hoppner M.P."/>
            <person name="Ishida K.-I."/>
            <person name="Kim E."/>
            <person name="Koreny L."/>
            <person name="Kroth P.G."/>
            <person name="Liu Y."/>
            <person name="Malik S.-B."/>
            <person name="Maier U.G."/>
            <person name="McRose D."/>
            <person name="Mock T."/>
            <person name="Neilson J.A."/>
            <person name="Onodera N.T."/>
            <person name="Poole A.M."/>
            <person name="Pritham E.J."/>
            <person name="Richards T.A."/>
            <person name="Rocap G."/>
            <person name="Roy S.W."/>
            <person name="Sarai C."/>
            <person name="Schaack S."/>
            <person name="Shirato S."/>
            <person name="Slamovits C.H."/>
            <person name="Spencer D.F."/>
            <person name="Suzuki S."/>
            <person name="Worden A.Z."/>
            <person name="Zauner S."/>
            <person name="Barry K."/>
            <person name="Bell C."/>
            <person name="Bharti A.K."/>
            <person name="Crow J.A."/>
            <person name="Grimwood J."/>
            <person name="Kramer R."/>
            <person name="Lindquist E."/>
            <person name="Lucas S."/>
            <person name="Salamov A."/>
            <person name="McFadden G.I."/>
            <person name="Lane C.E."/>
            <person name="Keeling P.J."/>
            <person name="Gray M.W."/>
            <person name="Grigoriev I.V."/>
            <person name="Archibald J.M."/>
        </authorList>
    </citation>
    <scope>NUCLEOTIDE SEQUENCE</scope>
    <source>
        <strain evidence="3">CCMP2712</strain>
    </source>
</reference>
<reference evidence="2" key="3">
    <citation type="submission" date="2016-03" db="UniProtKB">
        <authorList>
            <consortium name="EnsemblProtists"/>
        </authorList>
    </citation>
    <scope>IDENTIFICATION</scope>
</reference>
<dbReference type="PaxDb" id="55529-EKX47196"/>
<keyword evidence="3" id="KW-1185">Reference proteome</keyword>
<evidence type="ECO:0000313" key="3">
    <source>
        <dbReference type="Proteomes" id="UP000011087"/>
    </source>
</evidence>
<sequence length="106" mass="12296">MHVDYNPRIVEELFRKTGILFKLTTTRKGIILTVRQVKGHDDMYSPSQKISMNDVLYKIHDQDVCSLTHSRLGELLDPSKHDSIRLKFISTIQKNYDVFVILGSTF</sequence>
<dbReference type="HOGENOM" id="CLU_2230192_0_0_1"/>